<dbReference type="PANTHER" id="PTHR12558:SF13">
    <property type="entry name" value="CELL DIVISION CYCLE PROTEIN 27 HOMOLOG"/>
    <property type="match status" value="1"/>
</dbReference>
<dbReference type="SMART" id="SM00028">
    <property type="entry name" value="TPR"/>
    <property type="match status" value="7"/>
</dbReference>
<comment type="caution">
    <text evidence="3">The sequence shown here is derived from an EMBL/GenBank/DDBJ whole genome shotgun (WGS) entry which is preliminary data.</text>
</comment>
<organism evidence="3 4">
    <name type="scientific">Ulvibacterium marinum</name>
    <dbReference type="NCBI Taxonomy" id="2419782"/>
    <lineage>
        <taxon>Bacteria</taxon>
        <taxon>Pseudomonadati</taxon>
        <taxon>Bacteroidota</taxon>
        <taxon>Flavobacteriia</taxon>
        <taxon>Flavobacteriales</taxon>
        <taxon>Flavobacteriaceae</taxon>
        <taxon>Ulvibacterium</taxon>
    </lineage>
</organism>
<dbReference type="Proteomes" id="UP000276603">
    <property type="component" value="Unassembled WGS sequence"/>
</dbReference>
<feature type="repeat" description="TPR" evidence="1">
    <location>
        <begin position="992"/>
        <end position="1025"/>
    </location>
</feature>
<evidence type="ECO:0000313" key="3">
    <source>
        <dbReference type="EMBL" id="RKN80944.1"/>
    </source>
</evidence>
<dbReference type="EMBL" id="RBCJ01000002">
    <property type="protein sequence ID" value="RKN80944.1"/>
    <property type="molecule type" value="Genomic_DNA"/>
</dbReference>
<dbReference type="AlphaFoldDB" id="A0A3B0C946"/>
<dbReference type="InterPro" id="IPR019734">
    <property type="entry name" value="TPR_rpt"/>
</dbReference>
<protein>
    <submittedName>
        <fullName evidence="3">DUF5107 domain-containing protein</fullName>
    </submittedName>
</protein>
<accession>A0A3B0C946</accession>
<reference evidence="3 4" key="1">
    <citation type="submission" date="2018-10" db="EMBL/GenBank/DDBJ databases">
        <title>Ulvibacterium marinum gen. nov., sp. nov., a novel marine bacterium of the family Flavobacteriaceae, isolated from a culture of the green alga Ulva prolifera.</title>
        <authorList>
            <person name="Zhang Z."/>
        </authorList>
    </citation>
    <scope>NUCLEOTIDE SEQUENCE [LARGE SCALE GENOMIC DNA]</scope>
    <source>
        <strain evidence="3 4">CCMM003</strain>
    </source>
</reference>
<dbReference type="PROSITE" id="PS50005">
    <property type="entry name" value="TPR"/>
    <property type="match status" value="1"/>
</dbReference>
<dbReference type="PANTHER" id="PTHR12558">
    <property type="entry name" value="CELL DIVISION CYCLE 16,23,27"/>
    <property type="match status" value="1"/>
</dbReference>
<dbReference type="SUPFAM" id="SSF48452">
    <property type="entry name" value="TPR-like"/>
    <property type="match status" value="3"/>
</dbReference>
<evidence type="ECO:0000256" key="1">
    <source>
        <dbReference type="PROSITE-ProRule" id="PRU00339"/>
    </source>
</evidence>
<evidence type="ECO:0000259" key="2">
    <source>
        <dbReference type="Pfam" id="PF17128"/>
    </source>
</evidence>
<dbReference type="Gene3D" id="1.25.40.10">
    <property type="entry name" value="Tetratricopeptide repeat domain"/>
    <property type="match status" value="3"/>
</dbReference>
<dbReference type="RefSeq" id="WP_120711101.1">
    <property type="nucleotide sequence ID" value="NZ_RBCJ01000002.1"/>
</dbReference>
<gene>
    <name evidence="3" type="ORF">D7Z94_08290</name>
</gene>
<sequence length="1129" mass="129254">MYTSFPDQLSILQNCIAASNAMEKKLHKKNSKRKVLSLFLLSFSFLAFAQVKVYEGTEVIPTYKIGQDETSPIFYTGRGVQGAQGKVYPYPSQTKLGDSLVDVTYEMVYLENEYLKVKVLPAFGGRLFSAIDKTNGHELFHTNSVIKPDLIGTLGAWVSGGIEWCFPHHHRTTTMMKSDYRMVENEDGSATIWIGETEKTMDMRGVIGMTLRPGRSYIEVDYRINNTNTLTKTFLFWANVAITSNDDFRTFWPPSQEIGVFHNNRSFIKWPISNATDSYGRTSYPEGVDLTWWKNHPNPVSFFMWDIKEGFIGGYDYGQNAGTVHVGDPHENNASKLWQFGPGLQGQNARRKLTDDGKAYVELMTGTFSNNQPDYSWILPHSVKDAKNYWYPLRDIEIAKNATIDASVTLQMRNSKTVFYGFNTTTIFKNAKVLLKNGDEVLVEKTIDIDPAMPFTSTYKSRKPLDEYQLYVELKDDQGRELVSYTPYKPQKPELPEVQERVKKPEELTTIEDLYLTGRFVEQFNRPGINPDDYYLAALEKSPNDYRTNIALGKRRLNQMKYEEALSYLQKAADKLKVKYFQPKEGELFYYLGMAHKALGQTAEAYKNLARSTWYYQWFSAGNYQLALLEGQKGDFTKALEYTKEAHSTNTRDGRITVLYASLLRKLGGTTKALSLLEEHLTYDPLNFSALYEKRLLEGNSSMEDWHRNMQDVENNYLEMVTHYMNSGLLKDGMDLLSNIKNPKNPLVHYYLSWFHSKAGNAAKAKEYLATAKNCSLEYSFPYRAETEVVLKNAISIDAQNAMAYYLLGNLLYDNRPKDAMAAWEKSGAIDTSIPMVWRNLAFGDFYHGKNPKKAIEHMTKAISLNGDNPLWYAELSKYYDESDEDFTENLEILRNNIDIVRKDVAAPKTLVQLLNLNGEYDEAIQFLDKHHFRTWEGGRETYWHYVDAHTLKAKELIKNNNYKEAISHLERALLYPENLEVGKPTHDEKNAMIYYYMGEAYAQMGNNKKAKDSYQKSAAAQNGRGMYDLIYYQAMANEKLGQADKAKSMFKDLIQSAQRQRNRGNGNTLVAVEEASATNKKAISQSYFLEALGNLGLGKKDDAEHLLQTALGEYQNNLWAKVMMENLN</sequence>
<dbReference type="OrthoDB" id="174931at2"/>
<dbReference type="Pfam" id="PF17128">
    <property type="entry name" value="DUF5107"/>
    <property type="match status" value="1"/>
</dbReference>
<dbReference type="InterPro" id="IPR011990">
    <property type="entry name" value="TPR-like_helical_dom_sf"/>
</dbReference>
<keyword evidence="1" id="KW-0802">TPR repeat</keyword>
<dbReference type="Pfam" id="PF13174">
    <property type="entry name" value="TPR_6"/>
    <property type="match status" value="2"/>
</dbReference>
<name>A0A3B0C946_9FLAO</name>
<keyword evidence="4" id="KW-1185">Reference proteome</keyword>
<feature type="domain" description="DUF5107" evidence="2">
    <location>
        <begin position="86"/>
        <end position="392"/>
    </location>
</feature>
<proteinExistence type="predicted"/>
<evidence type="ECO:0000313" key="4">
    <source>
        <dbReference type="Proteomes" id="UP000276603"/>
    </source>
</evidence>
<dbReference type="InterPro" id="IPR033396">
    <property type="entry name" value="DUF5107"/>
</dbReference>